<protein>
    <submittedName>
        <fullName evidence="10">YeeE/YedE family protein</fullName>
    </submittedName>
</protein>
<proteinExistence type="inferred from homology"/>
<organism evidence="10 11">
    <name type="scientific">Thorsellia kenyensis</name>
    <dbReference type="NCBI Taxonomy" id="1549888"/>
    <lineage>
        <taxon>Bacteria</taxon>
        <taxon>Pseudomonadati</taxon>
        <taxon>Pseudomonadota</taxon>
        <taxon>Gammaproteobacteria</taxon>
        <taxon>Enterobacterales</taxon>
        <taxon>Thorselliaceae</taxon>
        <taxon>Thorsellia</taxon>
    </lineage>
</organism>
<comment type="subcellular location">
    <subcellularLocation>
        <location evidence="1">Cell inner membrane</location>
        <topology evidence="1">Multi-pass membrane protein</topology>
    </subcellularLocation>
</comment>
<feature type="transmembrane region" description="Helical" evidence="9">
    <location>
        <begin position="83"/>
        <end position="100"/>
    </location>
</feature>
<evidence type="ECO:0000256" key="9">
    <source>
        <dbReference type="SAM" id="Phobius"/>
    </source>
</evidence>
<name>A0ABV6CEG0_9GAMM</name>
<gene>
    <name evidence="10" type="ORF">ACFFIT_07525</name>
</gene>
<keyword evidence="5 9" id="KW-0812">Transmembrane</keyword>
<dbReference type="RefSeq" id="WP_385877050.1">
    <property type="nucleotide sequence ID" value="NZ_JBHLXE010000085.1"/>
</dbReference>
<evidence type="ECO:0000256" key="4">
    <source>
        <dbReference type="ARBA" id="ARBA00022519"/>
    </source>
</evidence>
<accession>A0ABV6CEG0</accession>
<keyword evidence="4" id="KW-0997">Cell inner membrane</keyword>
<comment type="caution">
    <text evidence="10">The sequence shown here is derived from an EMBL/GenBank/DDBJ whole genome shotgun (WGS) entry which is preliminary data.</text>
</comment>
<dbReference type="InterPro" id="IPR007272">
    <property type="entry name" value="Sulf_transp_TsuA/YedE"/>
</dbReference>
<evidence type="ECO:0000256" key="1">
    <source>
        <dbReference type="ARBA" id="ARBA00004429"/>
    </source>
</evidence>
<evidence type="ECO:0000256" key="2">
    <source>
        <dbReference type="ARBA" id="ARBA00022448"/>
    </source>
</evidence>
<dbReference type="Proteomes" id="UP001589758">
    <property type="component" value="Unassembled WGS sequence"/>
</dbReference>
<keyword evidence="2" id="KW-0813">Transport</keyword>
<feature type="transmembrane region" description="Helical" evidence="9">
    <location>
        <begin position="52"/>
        <end position="71"/>
    </location>
</feature>
<evidence type="ECO:0000256" key="7">
    <source>
        <dbReference type="ARBA" id="ARBA00023136"/>
    </source>
</evidence>
<keyword evidence="6 9" id="KW-1133">Transmembrane helix</keyword>
<keyword evidence="7 9" id="KW-0472">Membrane</keyword>
<evidence type="ECO:0000313" key="10">
    <source>
        <dbReference type="EMBL" id="MFC0179936.1"/>
    </source>
</evidence>
<keyword evidence="3" id="KW-1003">Cell membrane</keyword>
<dbReference type="PANTHER" id="PTHR30574:SF1">
    <property type="entry name" value="SULPHUR TRANSPORT DOMAIN-CONTAINING PROTEIN"/>
    <property type="match status" value="1"/>
</dbReference>
<dbReference type="EMBL" id="JBHLXE010000085">
    <property type="protein sequence ID" value="MFC0179936.1"/>
    <property type="molecule type" value="Genomic_DNA"/>
</dbReference>
<feature type="transmembrane region" description="Helical" evidence="9">
    <location>
        <begin position="20"/>
        <end position="45"/>
    </location>
</feature>
<evidence type="ECO:0000256" key="5">
    <source>
        <dbReference type="ARBA" id="ARBA00022692"/>
    </source>
</evidence>
<reference evidence="10 11" key="1">
    <citation type="submission" date="2024-09" db="EMBL/GenBank/DDBJ databases">
        <authorList>
            <person name="Sun Q."/>
            <person name="Mori K."/>
        </authorList>
    </citation>
    <scope>NUCLEOTIDE SEQUENCE [LARGE SCALE GENOMIC DNA]</scope>
    <source>
        <strain evidence="10 11">CCM 8545</strain>
    </source>
</reference>
<feature type="transmembrane region" description="Helical" evidence="9">
    <location>
        <begin position="121"/>
        <end position="141"/>
    </location>
</feature>
<comment type="similarity">
    <text evidence="8">Belongs to the TsuA/YedE (TC 9.B.102) family.</text>
</comment>
<evidence type="ECO:0000256" key="8">
    <source>
        <dbReference type="ARBA" id="ARBA00035655"/>
    </source>
</evidence>
<keyword evidence="11" id="KW-1185">Reference proteome</keyword>
<evidence type="ECO:0000256" key="3">
    <source>
        <dbReference type="ARBA" id="ARBA00022475"/>
    </source>
</evidence>
<evidence type="ECO:0000256" key="6">
    <source>
        <dbReference type="ARBA" id="ARBA00022989"/>
    </source>
</evidence>
<evidence type="ECO:0000313" key="11">
    <source>
        <dbReference type="Proteomes" id="UP001589758"/>
    </source>
</evidence>
<sequence length="142" mass="15416">MWIDFDSFTPIESLLGGLLIGMAALILILFCGRVMGVSGILGGLFQKHQDKLWRLAFLTGVFLAPWAYQWIMMIKPEAVINTSYGALIVAGLLVGVGTRLGSGCTSGHSVCGLSRFSFRSLIYTLIFMAIAMGTVFIVSIFK</sequence>
<dbReference type="PANTHER" id="PTHR30574">
    <property type="entry name" value="INNER MEMBRANE PROTEIN YEDE"/>
    <property type="match status" value="1"/>
</dbReference>